<keyword evidence="1" id="KW-0472">Membrane</keyword>
<dbReference type="Proteomes" id="UP000316425">
    <property type="component" value="Unassembled WGS sequence"/>
</dbReference>
<keyword evidence="3" id="KW-1185">Reference proteome</keyword>
<name>A0A556PMS9_9BACI</name>
<evidence type="ECO:0000256" key="1">
    <source>
        <dbReference type="SAM" id="Phobius"/>
    </source>
</evidence>
<comment type="caution">
    <text evidence="2">The sequence shown here is derived from an EMBL/GenBank/DDBJ whole genome shotgun (WGS) entry which is preliminary data.</text>
</comment>
<organism evidence="2 3">
    <name type="scientific">Allobacillus salarius</name>
    <dbReference type="NCBI Taxonomy" id="1955272"/>
    <lineage>
        <taxon>Bacteria</taxon>
        <taxon>Bacillati</taxon>
        <taxon>Bacillota</taxon>
        <taxon>Bacilli</taxon>
        <taxon>Bacillales</taxon>
        <taxon>Bacillaceae</taxon>
        <taxon>Allobacillus</taxon>
    </lineage>
</organism>
<keyword evidence="1" id="KW-1133">Transmembrane helix</keyword>
<dbReference type="AlphaFoldDB" id="A0A556PMS9"/>
<evidence type="ECO:0000313" key="2">
    <source>
        <dbReference type="EMBL" id="TSJ65687.1"/>
    </source>
</evidence>
<gene>
    <name evidence="2" type="ORF">FPQ13_06445</name>
</gene>
<dbReference type="OrthoDB" id="2897504at2"/>
<reference evidence="2 3" key="1">
    <citation type="submission" date="2019-07" db="EMBL/GenBank/DDBJ databases">
        <title>Allobacillus sp. nov. SKP isolated from shrimp paste of Euphausiacea.</title>
        <authorList>
            <person name="Kanchanasin P."/>
            <person name="Tanasupawat S."/>
            <person name="Shi W."/>
            <person name="Wu L."/>
            <person name="Ma J."/>
        </authorList>
    </citation>
    <scope>NUCLEOTIDE SEQUENCE [LARGE SCALE GENOMIC DNA]</scope>
    <source>
        <strain evidence="2 3">SKP4-8</strain>
    </source>
</reference>
<dbReference type="RefSeq" id="WP_144088512.1">
    <property type="nucleotide sequence ID" value="NZ_VMHE01000008.1"/>
</dbReference>
<dbReference type="EMBL" id="VMHE01000008">
    <property type="protein sequence ID" value="TSJ65687.1"/>
    <property type="molecule type" value="Genomic_DNA"/>
</dbReference>
<feature type="transmembrane region" description="Helical" evidence="1">
    <location>
        <begin position="35"/>
        <end position="55"/>
    </location>
</feature>
<evidence type="ECO:0000313" key="3">
    <source>
        <dbReference type="Proteomes" id="UP000316425"/>
    </source>
</evidence>
<proteinExistence type="predicted"/>
<sequence>MKRSTKWGLRTAIFVLVFFPILFSIISYTTDNWNFLWYSLIPTFFSGSIGLFAAINQAKKDRLMSED</sequence>
<feature type="transmembrane region" description="Helical" evidence="1">
    <location>
        <begin position="7"/>
        <end position="29"/>
    </location>
</feature>
<keyword evidence="1" id="KW-0812">Transmembrane</keyword>
<accession>A0A556PMS9</accession>
<protein>
    <submittedName>
        <fullName evidence="2">Uncharacterized protein</fullName>
    </submittedName>
</protein>